<evidence type="ECO:0000259" key="2">
    <source>
        <dbReference type="Pfam" id="PF05347"/>
    </source>
</evidence>
<dbReference type="PANTHER" id="PTHR13166:SF7">
    <property type="entry name" value="LYR MOTIF-CONTAINING PROTEIN 4"/>
    <property type="match status" value="1"/>
</dbReference>
<name>A0A1I8MBU7_MUSDO</name>
<protein>
    <submittedName>
        <fullName evidence="5">Protein bcn92</fullName>
    </submittedName>
</protein>
<proteinExistence type="inferred from homology"/>
<evidence type="ECO:0000313" key="5">
    <source>
        <dbReference type="RefSeq" id="XP_058976933.1"/>
    </source>
</evidence>
<dbReference type="EnsemblMetazoa" id="MDOA003289-RB">
    <property type="protein sequence ID" value="MDOA003289-PB"/>
    <property type="gene ID" value="MDOA003289"/>
</dbReference>
<reference evidence="3" key="1">
    <citation type="submission" date="2020-05" db="UniProtKB">
        <authorList>
            <consortium name="EnsemblMetazoa"/>
        </authorList>
    </citation>
    <scope>IDENTIFICATION</scope>
    <source>
        <strain evidence="3">Aabys</strain>
    </source>
</reference>
<dbReference type="Pfam" id="PF05347">
    <property type="entry name" value="Complex1_LYR"/>
    <property type="match status" value="1"/>
</dbReference>
<evidence type="ECO:0000313" key="4">
    <source>
        <dbReference type="Proteomes" id="UP001652621"/>
    </source>
</evidence>
<sequence length="92" mass="11011">MSTRRLAKSLYRQLLREAEKLPSYNFRLYALRKIRDTFQTNKTINDFELIDREIATAKQSLEMLRRQAIIGHLYSAEKLVIENKKRLKHSDD</sequence>
<accession>A0A1I8MBU7</accession>
<dbReference type="CDD" id="cd20264">
    <property type="entry name" value="Complex1_LYR_LYRM4"/>
    <property type="match status" value="1"/>
</dbReference>
<dbReference type="eggNOG" id="KOG3801">
    <property type="taxonomic scope" value="Eukaryota"/>
</dbReference>
<gene>
    <name evidence="3" type="primary">101898608</name>
    <name evidence="5" type="synonym">LOC101898608</name>
</gene>
<dbReference type="Proteomes" id="UP001652621">
    <property type="component" value="Unplaced"/>
</dbReference>
<dbReference type="PANTHER" id="PTHR13166">
    <property type="entry name" value="PROTEIN C6ORF149"/>
    <property type="match status" value="1"/>
</dbReference>
<dbReference type="GO" id="GO:0005739">
    <property type="term" value="C:mitochondrion"/>
    <property type="evidence" value="ECO:0007669"/>
    <property type="project" value="TreeGrafter"/>
</dbReference>
<dbReference type="InterPro" id="IPR051522">
    <property type="entry name" value="ISC_assembly_LYR"/>
</dbReference>
<dbReference type="RefSeq" id="XP_058976933.1">
    <property type="nucleotide sequence ID" value="XM_059120950.1"/>
</dbReference>
<keyword evidence="4" id="KW-1185">Reference proteome</keyword>
<dbReference type="InterPro" id="IPR045297">
    <property type="entry name" value="Complex1_LYR_LYRM4"/>
</dbReference>
<dbReference type="VEuPathDB" id="VectorBase:MDOA003289"/>
<dbReference type="OrthoDB" id="275715at2759"/>
<evidence type="ECO:0000313" key="3">
    <source>
        <dbReference type="EnsemblMetazoa" id="MDOA003289-PB"/>
    </source>
</evidence>
<feature type="domain" description="Complex 1 LYR protein" evidence="2">
    <location>
        <begin position="8"/>
        <end position="63"/>
    </location>
</feature>
<dbReference type="InterPro" id="IPR008011">
    <property type="entry name" value="Complex1_LYR_dom"/>
</dbReference>
<organism evidence="3">
    <name type="scientific">Musca domestica</name>
    <name type="common">House fly</name>
    <dbReference type="NCBI Taxonomy" id="7370"/>
    <lineage>
        <taxon>Eukaryota</taxon>
        <taxon>Metazoa</taxon>
        <taxon>Ecdysozoa</taxon>
        <taxon>Arthropoda</taxon>
        <taxon>Hexapoda</taxon>
        <taxon>Insecta</taxon>
        <taxon>Pterygota</taxon>
        <taxon>Neoptera</taxon>
        <taxon>Endopterygota</taxon>
        <taxon>Diptera</taxon>
        <taxon>Brachycera</taxon>
        <taxon>Muscomorpha</taxon>
        <taxon>Muscoidea</taxon>
        <taxon>Muscidae</taxon>
        <taxon>Musca</taxon>
    </lineage>
</organism>
<dbReference type="AlphaFoldDB" id="A0A1I8MBU7"/>
<dbReference type="STRING" id="7370.A0A1I8MBU7"/>
<reference evidence="5" key="2">
    <citation type="submission" date="2025-05" db="UniProtKB">
        <authorList>
            <consortium name="RefSeq"/>
        </authorList>
    </citation>
    <scope>IDENTIFICATION</scope>
    <source>
        <strain evidence="5">Aabys</strain>
        <tissue evidence="5">Whole body</tissue>
    </source>
</reference>
<dbReference type="VEuPathDB" id="VectorBase:MDOMA2_020382"/>
<comment type="similarity">
    <text evidence="1">Belongs to the complex I LYR family.</text>
</comment>
<dbReference type="GO" id="GO:1990221">
    <property type="term" value="C:L-cysteine desulfurase complex"/>
    <property type="evidence" value="ECO:0007669"/>
    <property type="project" value="TreeGrafter"/>
</dbReference>
<evidence type="ECO:0000256" key="1">
    <source>
        <dbReference type="ARBA" id="ARBA00009508"/>
    </source>
</evidence>
<dbReference type="GO" id="GO:0016226">
    <property type="term" value="P:iron-sulfur cluster assembly"/>
    <property type="evidence" value="ECO:0007669"/>
    <property type="project" value="InterPro"/>
</dbReference>